<evidence type="ECO:0000256" key="2">
    <source>
        <dbReference type="SAM" id="Phobius"/>
    </source>
</evidence>
<accession>A0A7W5YS76</accession>
<dbReference type="EMBL" id="JACIBV010000001">
    <property type="protein sequence ID" value="MBB3728634.1"/>
    <property type="molecule type" value="Genomic_DNA"/>
</dbReference>
<dbReference type="GeneID" id="95390861"/>
<organism evidence="4 5">
    <name type="scientific">Nonomuraea dietziae</name>
    <dbReference type="NCBI Taxonomy" id="65515"/>
    <lineage>
        <taxon>Bacteria</taxon>
        <taxon>Bacillati</taxon>
        <taxon>Actinomycetota</taxon>
        <taxon>Actinomycetes</taxon>
        <taxon>Streptosporangiales</taxon>
        <taxon>Streptosporangiaceae</taxon>
        <taxon>Nonomuraea</taxon>
    </lineage>
</organism>
<comment type="caution">
    <text evidence="4">The sequence shown here is derived from an EMBL/GenBank/DDBJ whole genome shotgun (WGS) entry which is preliminary data.</text>
</comment>
<keyword evidence="2" id="KW-0472">Membrane</keyword>
<keyword evidence="3" id="KW-0732">Signal</keyword>
<feature type="region of interest" description="Disordered" evidence="1">
    <location>
        <begin position="123"/>
        <end position="143"/>
    </location>
</feature>
<evidence type="ECO:0008006" key="6">
    <source>
        <dbReference type="Google" id="ProtNLM"/>
    </source>
</evidence>
<dbReference type="RefSeq" id="WP_183650843.1">
    <property type="nucleotide sequence ID" value="NZ_BAAAXX010000146.1"/>
</dbReference>
<keyword evidence="2" id="KW-0812">Transmembrane</keyword>
<feature type="transmembrane region" description="Helical" evidence="2">
    <location>
        <begin position="157"/>
        <end position="176"/>
    </location>
</feature>
<feature type="chain" id="PRO_5038929390" description="Secreted protein" evidence="3">
    <location>
        <begin position="25"/>
        <end position="188"/>
    </location>
</feature>
<keyword evidence="2" id="KW-1133">Transmembrane helix</keyword>
<dbReference type="AlphaFoldDB" id="A0A7W5YS76"/>
<protein>
    <recommendedName>
        <fullName evidence="6">Secreted protein</fullName>
    </recommendedName>
</protein>
<evidence type="ECO:0000256" key="1">
    <source>
        <dbReference type="SAM" id="MobiDB-lite"/>
    </source>
</evidence>
<evidence type="ECO:0000313" key="4">
    <source>
        <dbReference type="EMBL" id="MBB3728634.1"/>
    </source>
</evidence>
<feature type="signal peptide" evidence="3">
    <location>
        <begin position="1"/>
        <end position="24"/>
    </location>
</feature>
<proteinExistence type="predicted"/>
<dbReference type="Proteomes" id="UP000579945">
    <property type="component" value="Unassembled WGS sequence"/>
</dbReference>
<gene>
    <name evidence="4" type="ORF">FHR33_004494</name>
</gene>
<sequence>MGLGRYSGLLARVTLTAVATGALTAGSPPQDQAGKDEEYVTMTPNPAQPGSQVTITTNACAKSANVTAVSRAFPGYSVPLSLRNGRMLGTTTLPSGVYPSQYAVAVRCANEDATGYFRVVQRASRHPTSGPDTGGGGLAMGAEPARQAGASSSRAPWLAGALAVLMAVAGTAAALVRRRRRPGRDGAP</sequence>
<keyword evidence="5" id="KW-1185">Reference proteome</keyword>
<name>A0A7W5YS76_9ACTN</name>
<evidence type="ECO:0000256" key="3">
    <source>
        <dbReference type="SAM" id="SignalP"/>
    </source>
</evidence>
<evidence type="ECO:0000313" key="5">
    <source>
        <dbReference type="Proteomes" id="UP000579945"/>
    </source>
</evidence>
<reference evidence="4 5" key="1">
    <citation type="submission" date="2020-08" db="EMBL/GenBank/DDBJ databases">
        <title>Sequencing the genomes of 1000 actinobacteria strains.</title>
        <authorList>
            <person name="Klenk H.-P."/>
        </authorList>
    </citation>
    <scope>NUCLEOTIDE SEQUENCE [LARGE SCALE GENOMIC DNA]</scope>
    <source>
        <strain evidence="4 5">DSM 44320</strain>
    </source>
</reference>